<protein>
    <submittedName>
        <fullName evidence="1">Uncharacterized protein</fullName>
    </submittedName>
</protein>
<accession>A0A4U7AYB6</accession>
<comment type="caution">
    <text evidence="1">The sequence shown here is derived from an EMBL/GenBank/DDBJ whole genome shotgun (WGS) entry which is preliminary data.</text>
</comment>
<name>A0A4U7AYB6_9PEZI</name>
<proteinExistence type="predicted"/>
<dbReference type="Proteomes" id="UP000308133">
    <property type="component" value="Unassembled WGS sequence"/>
</dbReference>
<sequence>MYQDPAIPSLLRLTCCAILGQGDGEYLAFAKEGVEIAEQNLALDLDKKTFPLWSSHFRLGDFSSRRGQSVIQQNVAPCIQSELDGKREYTEGNQEAK</sequence>
<dbReference type="AlphaFoldDB" id="A0A4U7AYB6"/>
<evidence type="ECO:0000313" key="2">
    <source>
        <dbReference type="Proteomes" id="UP000308133"/>
    </source>
</evidence>
<reference evidence="1 2" key="1">
    <citation type="submission" date="2018-02" db="EMBL/GenBank/DDBJ databases">
        <title>Draft genome sequences of Elsinoe sp., causing black scab on jojoba.</title>
        <authorList>
            <person name="Stodart B."/>
            <person name="Jeffress S."/>
            <person name="Ash G."/>
            <person name="Arun Chinnappa K."/>
        </authorList>
    </citation>
    <scope>NUCLEOTIDE SEQUENCE [LARGE SCALE GENOMIC DNA]</scope>
    <source>
        <strain evidence="1 2">Hillstone_2</strain>
    </source>
</reference>
<dbReference type="EMBL" id="PTQR01000075">
    <property type="protein sequence ID" value="TKX21891.1"/>
    <property type="molecule type" value="Genomic_DNA"/>
</dbReference>
<organism evidence="1 2">
    <name type="scientific">Elsinoe australis</name>
    <dbReference type="NCBI Taxonomy" id="40998"/>
    <lineage>
        <taxon>Eukaryota</taxon>
        <taxon>Fungi</taxon>
        <taxon>Dikarya</taxon>
        <taxon>Ascomycota</taxon>
        <taxon>Pezizomycotina</taxon>
        <taxon>Dothideomycetes</taxon>
        <taxon>Dothideomycetidae</taxon>
        <taxon>Myriangiales</taxon>
        <taxon>Elsinoaceae</taxon>
        <taxon>Elsinoe</taxon>
    </lineage>
</organism>
<evidence type="ECO:0000313" key="1">
    <source>
        <dbReference type="EMBL" id="TKX21891.1"/>
    </source>
</evidence>
<gene>
    <name evidence="1" type="ORF">C1H76_5783</name>
</gene>